<evidence type="ECO:0000313" key="8">
    <source>
        <dbReference type="EMBL" id="SMB94377.1"/>
    </source>
</evidence>
<evidence type="ECO:0000256" key="4">
    <source>
        <dbReference type="ARBA" id="ARBA00023136"/>
    </source>
</evidence>
<keyword evidence="2 6" id="KW-0812">Transmembrane</keyword>
<keyword evidence="4 6" id="KW-0472">Membrane</keyword>
<feature type="region of interest" description="Disordered" evidence="5">
    <location>
        <begin position="3516"/>
        <end position="3536"/>
    </location>
</feature>
<keyword evidence="9" id="KW-1185">Reference proteome</keyword>
<feature type="compositionally biased region" description="Gly residues" evidence="5">
    <location>
        <begin position="3521"/>
        <end position="3530"/>
    </location>
</feature>
<feature type="transmembrane region" description="Helical" evidence="6">
    <location>
        <begin position="21"/>
        <end position="43"/>
    </location>
</feature>
<comment type="subcellular location">
    <subcellularLocation>
        <location evidence="1">Membrane</location>
        <topology evidence="1">Single-pass membrane protein</topology>
    </subcellularLocation>
</comment>
<evidence type="ECO:0000256" key="1">
    <source>
        <dbReference type="ARBA" id="ARBA00004167"/>
    </source>
</evidence>
<gene>
    <name evidence="8" type="ORF">SAMN00790413_02362</name>
</gene>
<evidence type="ECO:0000256" key="5">
    <source>
        <dbReference type="SAM" id="MobiDB-lite"/>
    </source>
</evidence>
<keyword evidence="3 6" id="KW-1133">Transmembrane helix</keyword>
<dbReference type="InterPro" id="IPR007452">
    <property type="entry name" value="TamB_C"/>
</dbReference>
<evidence type="ECO:0000256" key="2">
    <source>
        <dbReference type="ARBA" id="ARBA00022692"/>
    </source>
</evidence>
<dbReference type="RefSeq" id="WP_084049643.1">
    <property type="nucleotide sequence ID" value="NZ_FWWU01000009.1"/>
</dbReference>
<sequence>MTDLPLTPPSSLPPRPHRRRWPWVLLVLAVLLGLATWLAPTLLGKWALRQVSSGGTQVTAQGVGGPLWAPSLRGAQVQLPGLEARAGQAEVQITGVDLKNKVVRLRASVKDADINLRLKDLLAGKKGPAKPVGPGWKVVLDGLDVGNTRVKVDGSGANIPDGQFQVKPGKDGALAVRGHTGNGDLNADVTVRQTPAGNAFGLNLNADARVLNHYWPGVTGGRITGHYDLGGGQPIRGDLKITGGALRVPQAKFVMVQDVSGTATHRGDKIALALRGQGWNGPVTTRGGVDLKAKNWTVTADAAPGMAGLAKALGTAGSGQLKLRVTAGGWSTVRAKAYGKGTGKLAGVPFEDLKAEYTFLSRDAQASGAGQTNDLAFSARTALSGNQKLSGRWALGRGGLARWEGTFAQKPLDVRANIDAENRLTLRGQGLGGPLAGTFNLKDQRLAATLNPTFGAAKARVALSGKPSDLRATITNGSAGPFALAGNAQLNKEGLKADLGNVVLDLDRNFRGDWAVRSLTGAGVTLGGQGQLDLTGGDVRGTVTARVPGLPESLTGPLTLNYLRQQGTFAPGDQRLTWRGENFSVTARNLAVAGGVRVSGDMTVNNRLKATGTLTARGSGFDVRATGVGDALRLRGAANGVTVLADTALAPGLRTTARVQGADIRGVLRVEDGLRFTLTTRGQTARGVLKGQDWDATGRVDLAALQPLLGVQDLGGTVDLNLAGLGGTARVNARAAGAAVRGTLTRAAGQIGADLTGTYAGARAVLAGRVYPNVQARGRASWQGQTLNAALSGGYGNLRARLTGQTGDLAFSGVTVPGQAVDLAATLTPQLTASGTWGDLKVRYDAGTELASVSGAQALTAFGQAGRVQGQATWGPGFRGTVNARGALDQYTVALRGPWQDLNVLLTDAEGLRATGRAALPAGRYDLNVRGPVAGLFVDGRVQGSGLSPRGTVNVFDGAGGSARVTLRGFSDLAVKARGLTLAGQRVQGDLTARGGQLNGNLTAGPLRLTATNGQVRTSGTFADHTVTATGRLKLPATLEDLRVNVAGPYLTAQAAGGVANLRGTVRLRPQNLGSGQGRVTVPAQTFPLSASLTGGRARVGDLTYAGGRWSGGLNLNYALAARRGTVRLVGEGRGLAAVPFGPVAGRVTLLPALGGTLSTDLAAALPLLPAQVRTQVEPGQLVATLTPKGAALTTRGTRYLGQPLTLDARANWARGITATGILTHPDLRLPVRYDGKNLTLRGARLDARALRPFVDASGTVTADLTLPGLDLKRASGRARLDLVAAGQPAQGTLSLINGQLNGKLRAGPLGLAVQEGRLHARGELAGHTLDATGRLTGLTRLDQLLVNVTGPYLSAKATGDLARLTGTLRVKGQTFGSGTTLTRVPARSFLLTAAPSRGAVQVDDLIYAGGRWSGDLRLPYAVAGRGGVLRVVGGGKTLSALPSGPLGGRLNLLPALGGTLTANLTPLLTALPQNVRGELVPGQLTAQVREGGAVLGNRGALYQGRPLKLTGRVNWQGGVTAAAELTHPDLRLPVRYDGKNLTLRGARLDARALRPFVDASGTVTADLTLPGLDLKRASGRARLDLVAAGQPAQGTLSLINGQLNGKLRAGPLGLAVQEGRLHATGELAGHTLDATGRLTGLTRLDQLLVNVTGPYLSASASGSLERLQGTVRVKGQTFGSGDLRASLPTQTLSVTARPTRGEVRLGGLTYRGGRWNGAANLRYALGEHSGTLRVAGGGKALAALPSGPLDGRVNLLPALGGTVAGELSPFLGALPGSVHQALVAGRLSARVGADGAALETVGARYLDSPLSLTGQVRWRGGVTASALLTHPGTRIPIRYDGRNLTVVGAVVDARALRPVVEAAGRITADLTVPGLDFARAQGQAAVNLSAPSGQRAVGRVTLASGQLSANVTSNLAGQEVVVRGPLYPSANAVLTLGDVRGTLTGDAAKTLTLRATGTYQDRALDLTAVGRALTGPDGTADVSGQYAGARVSLNLNRVGSDWGVSGNVNAPDLQPLAGTVGNLSATLSGTLRDLRLNLSGEAAGVAFRAPASYANGVLRLRDATATLPGTLGQARASGPVFPTLNLSARASLNEGVPGTYTVQALGSLSKPDVRAQGRLTGAAGGLQVAGARLSARLLGRDWKVNLTGEALAGFLRGTLNAGPLGGLQDSRLTLHAPLVSGKTRVRLDGVTGWNVRTGWLGLLQATGSVPGGALDATLRGAGPLALVGRIGPARVTGNFPADLPLKPGGTLDLTALDMGALWGRAEQLRATGRATLAGTSWSKPEVGFAGRLDDTGGDLGGDITASYRAGDVAVRLAGQQVSGDAALHAGRFDAHLRASSVRAARLLPPAWKVDSLTFAGRVQASGTLTRGLERVEARTLALRGQQAAAGPFSLYGQATFLRRAGQPDVLETELSGSLRGGVLKAVGALPSGVRITAQNVDARALGAGTVGTDLTLTGALENLLVAGHASVDARDFGARVTLSGPVRDARANARLTLKGVGGSGTLYAEAERLDLNAGTVQAHVYGTAQQTGNKVDLDLRGAWPRLSGQASVTLPSVPNPVTLSGDGAGGYTLNAGTLGGGQFSLARGQGFIPTLAGALRLTPLPLAKGTGEAAVDVGLSGTLTAPRLSGTLSTRKAEVGGVALADTAGTFAGSPSELRATLTQSGAVVASLEGQTLTLNGLTTTAAGSTVQASGKAKFSGLSDVTLTASGAVEGTVRATYQAGALTARGNVGTQGVKAALDVAADPFTGWRGTARVTGGPSGVLTQAADLKLSGPYAHPLVTGEAGLLGAGARLVANADGAQLRLVDGPGASAGGVLELRPALTGTGESGWRWLGTAAVTRPELSLSVTPTGPLADPNLTLSLRRGEWRAAGTASLRAADLDVTDGQAAGRLTWNANTLSVRLPGLDLARLDLANVTGRIDATGEVDTRSGNGRVTGRVTDVATGYEVPYLDLAVNGDVNADVTLTGGKARVQATAALPAGTVTLNATQGEKSWTGNLTGTLTREGGTLTANVTSGGTGLTGTVTAANYPLKAGGQEARLAGTFTLKGQSFGAALTAANGMGEAQLTGEGGLADLLPALANMTAVRPTEQGYRLRALIDDFDLARLKLAPGVSGLVNGEATIRDGGGTVVITSPGLRVGQEQLGARVEGTLVGGDWRLRGFLGNSEFFAALTGGTLSGRGTLQALPVGALAGAVTGTAVGEGVVTGVARFTLPLADPLAGSATVVAERIRVTATPSVAGPGPAGGAGSNTAANAPETLTGTGTLDYAGRELRNVSIQLAGAGTWDIRGGYTHKRVDLTARFADTTFTPVLRLIPGLAELTPSLRGSVTLTAAGTYERPRALLRAQNLVGSLAGLSLQVPTFSGDLPDTGAFTAGGRILTGGTVGSDGTLEARGQLTLGKLSGTRVAFTGLLAPQALGALPNSTVAVNQSGNRWLLDARSRTGTGTLTVTGAVVPRLDLTLAARGYNLPLAAIYARESVLNADLRAVDDGTLVRVSGGLNFLRLTLGRTNAVATIPAPGQSGGGAGNGAGRTTDDFASPLPMQYTAFPKPQTDGTAQTPALPFLQRVVFEDVPIQAPGGIRVDEALARAEFTGNLVLSGTGAKPSLRGNVTAQRGALFLRENEFALRTGLVAFSGEGVLPTFTVVAAGTVPSATTGQRVPVTVDVRGVFQPQPTGENVLSLKTTLGCGTEVGDACTDPNTGNRYTEAQLYALVATGVPDLQTLPANLTALGTSALQTALNVFILGELERNVARALGLDVFRFTPNLATGDGSLGATLTVGSYLTRELYLQYQVDLTGQGLIDATYNTPDGRVTFKVSTPLTGLNLQSVRPSFSAAYNFDRRTSVSLGVQNDPESTKVRFGITYRLFR</sequence>
<reference evidence="8 9" key="1">
    <citation type="submission" date="2017-04" db="EMBL/GenBank/DDBJ databases">
        <authorList>
            <person name="Afonso C.L."/>
            <person name="Miller P.J."/>
            <person name="Scott M.A."/>
            <person name="Spackman E."/>
            <person name="Goraichik I."/>
            <person name="Dimitrov K.M."/>
            <person name="Suarez D.L."/>
            <person name="Swayne D.E."/>
        </authorList>
    </citation>
    <scope>NUCLEOTIDE SEQUENCE [LARGE SCALE GENOMIC DNA]</scope>
    <source>
        <strain evidence="8 9">KR-140</strain>
    </source>
</reference>
<dbReference type="Pfam" id="PF04357">
    <property type="entry name" value="TamB"/>
    <property type="match status" value="1"/>
</dbReference>
<evidence type="ECO:0000313" key="9">
    <source>
        <dbReference type="Proteomes" id="UP000192582"/>
    </source>
</evidence>
<organism evidence="8 9">
    <name type="scientific">Deinococcus hopiensis KR-140</name>
    <dbReference type="NCBI Taxonomy" id="695939"/>
    <lineage>
        <taxon>Bacteria</taxon>
        <taxon>Thermotogati</taxon>
        <taxon>Deinococcota</taxon>
        <taxon>Deinococci</taxon>
        <taxon>Deinococcales</taxon>
        <taxon>Deinococcaceae</taxon>
        <taxon>Deinococcus</taxon>
    </lineage>
</organism>
<dbReference type="STRING" id="695939.SAMN00790413_02362"/>
<name>A0A1W1VLZ8_9DEIO</name>
<evidence type="ECO:0000256" key="6">
    <source>
        <dbReference type="SAM" id="Phobius"/>
    </source>
</evidence>
<proteinExistence type="predicted"/>
<protein>
    <submittedName>
        <fullName evidence="8">Autotransporter translocation and assembly factor TamB</fullName>
    </submittedName>
</protein>
<dbReference type="EMBL" id="FWWU01000009">
    <property type="protein sequence ID" value="SMB94377.1"/>
    <property type="molecule type" value="Genomic_DNA"/>
</dbReference>
<dbReference type="GO" id="GO:0005886">
    <property type="term" value="C:plasma membrane"/>
    <property type="evidence" value="ECO:0007669"/>
    <property type="project" value="InterPro"/>
</dbReference>
<accession>A0A1W1VLZ8</accession>
<evidence type="ECO:0000256" key="3">
    <source>
        <dbReference type="ARBA" id="ARBA00022989"/>
    </source>
</evidence>
<evidence type="ECO:0000259" key="7">
    <source>
        <dbReference type="Pfam" id="PF04357"/>
    </source>
</evidence>
<dbReference type="GO" id="GO:0009306">
    <property type="term" value="P:protein secretion"/>
    <property type="evidence" value="ECO:0007669"/>
    <property type="project" value="InterPro"/>
</dbReference>
<feature type="domain" description="Translocation and assembly module TamB C-terminal" evidence="7">
    <location>
        <begin position="3443"/>
        <end position="3819"/>
    </location>
</feature>
<dbReference type="Proteomes" id="UP000192582">
    <property type="component" value="Unassembled WGS sequence"/>
</dbReference>